<comment type="similarity">
    <text evidence="1">Belongs to the serpin family.</text>
</comment>
<evidence type="ECO:0000259" key="2">
    <source>
        <dbReference type="SMART" id="SM00093"/>
    </source>
</evidence>
<accession>A0ABM8DYD3</accession>
<dbReference type="InterPro" id="IPR023796">
    <property type="entry name" value="Serpin_dom"/>
</dbReference>
<dbReference type="InterPro" id="IPR036186">
    <property type="entry name" value="Serpin_sf"/>
</dbReference>
<dbReference type="PROSITE" id="PS00284">
    <property type="entry name" value="SERPIN"/>
    <property type="match status" value="1"/>
</dbReference>
<dbReference type="InterPro" id="IPR042178">
    <property type="entry name" value="Serpin_sf_1"/>
</dbReference>
<organism evidence="3 4">
    <name type="scientific">Microbacterium terricola</name>
    <dbReference type="NCBI Taxonomy" id="344163"/>
    <lineage>
        <taxon>Bacteria</taxon>
        <taxon>Bacillati</taxon>
        <taxon>Actinomycetota</taxon>
        <taxon>Actinomycetes</taxon>
        <taxon>Micrococcales</taxon>
        <taxon>Microbacteriaceae</taxon>
        <taxon>Microbacterium</taxon>
    </lineage>
</organism>
<sequence>MRADDVALRTVTLSEATAVPAVVEASRALGTTALSLAPQDQNAVVSPAGLATALAMLAEGVGGASLAELENVLGAPGAERRDAFAALRAALLEWDGDPASATGGDLPERPLVHLADEVVVHGGFPVHEDYLRALASGFDAGVQYADLSSASGKAVLDEWVARHTGGLIEESAITPNRDLKLVLQDAIVLAARWRTPFDASNTSAAPFRLGDGKTVDVETMSSHDLHAAYAEVDGWVALRLPYTDALHADVLLPPTGTDPAALTPDLLDAVSSSLDSAALARIGLALPTLDIAPPALDVVPMLPALGLGSLRCGSRTDLRGIADAELCLGQAAQQSMLTIDEDGTVAAAVTELGIVATSADVVDHEVAFDRPFIVSVSHTETGWPLFLAAVRDPRHG</sequence>
<dbReference type="Gene3D" id="2.30.39.10">
    <property type="entry name" value="Alpha-1-antitrypsin, domain 1"/>
    <property type="match status" value="1"/>
</dbReference>
<gene>
    <name evidence="3" type="ORF">Microterr_12840</name>
</gene>
<dbReference type="Gene3D" id="3.30.497.10">
    <property type="entry name" value="Antithrombin, subunit I, domain 2"/>
    <property type="match status" value="1"/>
</dbReference>
<dbReference type="PANTHER" id="PTHR11461:SF211">
    <property type="entry name" value="GH10112P-RELATED"/>
    <property type="match status" value="1"/>
</dbReference>
<dbReference type="EMBL" id="AP027141">
    <property type="protein sequence ID" value="BDV30624.1"/>
    <property type="molecule type" value="Genomic_DNA"/>
</dbReference>
<dbReference type="InterPro" id="IPR000215">
    <property type="entry name" value="Serpin_fam"/>
</dbReference>
<dbReference type="SMART" id="SM00093">
    <property type="entry name" value="SERPIN"/>
    <property type="match status" value="1"/>
</dbReference>
<dbReference type="Proteomes" id="UP001317779">
    <property type="component" value="Chromosome"/>
</dbReference>
<dbReference type="PANTHER" id="PTHR11461">
    <property type="entry name" value="SERINE PROTEASE INHIBITOR, SERPIN"/>
    <property type="match status" value="1"/>
</dbReference>
<evidence type="ECO:0000313" key="4">
    <source>
        <dbReference type="Proteomes" id="UP001317779"/>
    </source>
</evidence>
<protein>
    <submittedName>
        <fullName evidence="3">Serine proteinase inhibitor</fullName>
    </submittedName>
</protein>
<dbReference type="InterPro" id="IPR023795">
    <property type="entry name" value="Serpin_CS"/>
</dbReference>
<evidence type="ECO:0000256" key="1">
    <source>
        <dbReference type="RuleBase" id="RU000411"/>
    </source>
</evidence>
<keyword evidence="4" id="KW-1185">Reference proteome</keyword>
<proteinExistence type="inferred from homology"/>
<name>A0ABM8DYD3_9MICO</name>
<reference evidence="3 4" key="1">
    <citation type="submission" date="2022-12" db="EMBL/GenBank/DDBJ databases">
        <title>Microbacterium terricola strain KV-448 chromosome, complete genome.</title>
        <authorList>
            <person name="Oshima T."/>
            <person name="Moriya T."/>
            <person name="Bessho Y."/>
        </authorList>
    </citation>
    <scope>NUCLEOTIDE SEQUENCE [LARGE SCALE GENOMIC DNA]</scope>
    <source>
        <strain evidence="3 4">KV-448</strain>
    </source>
</reference>
<feature type="domain" description="Serpin" evidence="2">
    <location>
        <begin position="32"/>
        <end position="393"/>
    </location>
</feature>
<dbReference type="SUPFAM" id="SSF56574">
    <property type="entry name" value="Serpins"/>
    <property type="match status" value="1"/>
</dbReference>
<evidence type="ECO:0000313" key="3">
    <source>
        <dbReference type="EMBL" id="BDV30624.1"/>
    </source>
</evidence>
<dbReference type="InterPro" id="IPR042185">
    <property type="entry name" value="Serpin_sf_2"/>
</dbReference>
<dbReference type="Pfam" id="PF00079">
    <property type="entry name" value="Serpin"/>
    <property type="match status" value="1"/>
</dbReference>